<keyword evidence="15" id="KW-1133">Transmembrane helix</keyword>
<keyword evidence="5 13" id="KW-0349">Heme</keyword>
<dbReference type="PANTHER" id="PTHR24289">
    <property type="entry name" value="STEROID 17-ALPHA-HYDROXYLASE/17,20 LYASE"/>
    <property type="match status" value="1"/>
</dbReference>
<evidence type="ECO:0000256" key="11">
    <source>
        <dbReference type="ARBA" id="ARBA00023033"/>
    </source>
</evidence>
<evidence type="ECO:0000256" key="1">
    <source>
        <dbReference type="ARBA" id="ARBA00001971"/>
    </source>
</evidence>
<evidence type="ECO:0000256" key="6">
    <source>
        <dbReference type="ARBA" id="ARBA00022723"/>
    </source>
</evidence>
<dbReference type="InterPro" id="IPR002401">
    <property type="entry name" value="Cyt_P450_E_grp-I"/>
</dbReference>
<evidence type="ECO:0000256" key="7">
    <source>
        <dbReference type="ARBA" id="ARBA00022824"/>
    </source>
</evidence>
<reference evidence="16" key="1">
    <citation type="journal article" date="2023" name="Mol. Biol. Evol.">
        <title>Third-Generation Sequencing Reveals the Adaptive Role of the Epigenome in Three Deep-Sea Polychaetes.</title>
        <authorList>
            <person name="Perez M."/>
            <person name="Aroh O."/>
            <person name="Sun Y."/>
            <person name="Lan Y."/>
            <person name="Juniper S.K."/>
            <person name="Young C.R."/>
            <person name="Angers B."/>
            <person name="Qian P.Y."/>
        </authorList>
    </citation>
    <scope>NUCLEOTIDE SEQUENCE</scope>
    <source>
        <strain evidence="16">R07B-5</strain>
    </source>
</reference>
<evidence type="ECO:0000256" key="14">
    <source>
        <dbReference type="RuleBase" id="RU000461"/>
    </source>
</evidence>
<evidence type="ECO:0000256" key="9">
    <source>
        <dbReference type="ARBA" id="ARBA00023002"/>
    </source>
</evidence>
<keyword evidence="8" id="KW-0492">Microsome</keyword>
<dbReference type="GO" id="GO:0005506">
    <property type="term" value="F:iron ion binding"/>
    <property type="evidence" value="ECO:0007669"/>
    <property type="project" value="InterPro"/>
</dbReference>
<comment type="subcellular location">
    <subcellularLocation>
        <location evidence="3">Endoplasmic reticulum membrane</location>
        <topology evidence="3">Peripheral membrane protein</topology>
    </subcellularLocation>
    <subcellularLocation>
        <location evidence="2">Microsome membrane</location>
        <topology evidence="2">Peripheral membrane protein</topology>
    </subcellularLocation>
</comment>
<comment type="caution">
    <text evidence="16">The sequence shown here is derived from an EMBL/GenBank/DDBJ whole genome shotgun (WGS) entry which is preliminary data.</text>
</comment>
<evidence type="ECO:0000256" key="2">
    <source>
        <dbReference type="ARBA" id="ARBA00004174"/>
    </source>
</evidence>
<dbReference type="GO" id="GO:0042446">
    <property type="term" value="P:hormone biosynthetic process"/>
    <property type="evidence" value="ECO:0007669"/>
    <property type="project" value="TreeGrafter"/>
</dbReference>
<dbReference type="PANTHER" id="PTHR24289:SF20">
    <property type="entry name" value="STEROID 17-ALPHA-HYDROXYLASE_17,20 LYASE"/>
    <property type="match status" value="1"/>
</dbReference>
<feature type="binding site" description="axial binding residue" evidence="13">
    <location>
        <position position="453"/>
    </location>
    <ligand>
        <name>heme</name>
        <dbReference type="ChEBI" id="CHEBI:30413"/>
    </ligand>
    <ligandPart>
        <name>Fe</name>
        <dbReference type="ChEBI" id="CHEBI:18248"/>
    </ligandPart>
</feature>
<evidence type="ECO:0000256" key="10">
    <source>
        <dbReference type="ARBA" id="ARBA00023004"/>
    </source>
</evidence>
<dbReference type="Pfam" id="PF00067">
    <property type="entry name" value="p450"/>
    <property type="match status" value="1"/>
</dbReference>
<name>A0AAD9NMK7_RIDPI</name>
<keyword evidence="9 14" id="KW-0560">Oxidoreductase</keyword>
<feature type="transmembrane region" description="Helical" evidence="15">
    <location>
        <begin position="12"/>
        <end position="30"/>
    </location>
</feature>
<dbReference type="GO" id="GO:0042448">
    <property type="term" value="P:progesterone metabolic process"/>
    <property type="evidence" value="ECO:0007669"/>
    <property type="project" value="TreeGrafter"/>
</dbReference>
<dbReference type="GO" id="GO:0005789">
    <property type="term" value="C:endoplasmic reticulum membrane"/>
    <property type="evidence" value="ECO:0007669"/>
    <property type="project" value="UniProtKB-SubCell"/>
</dbReference>
<dbReference type="InterPro" id="IPR036396">
    <property type="entry name" value="Cyt_P450_sf"/>
</dbReference>
<dbReference type="Gene3D" id="1.10.630.10">
    <property type="entry name" value="Cytochrome P450"/>
    <property type="match status" value="1"/>
</dbReference>
<dbReference type="FunFam" id="1.10.630.10:FF:000238">
    <property type="entry name" value="Cytochrome P450 2A6"/>
    <property type="match status" value="1"/>
</dbReference>
<comment type="similarity">
    <text evidence="4 14">Belongs to the cytochrome P450 family.</text>
</comment>
<dbReference type="PROSITE" id="PS00086">
    <property type="entry name" value="CYTOCHROME_P450"/>
    <property type="match status" value="1"/>
</dbReference>
<dbReference type="AlphaFoldDB" id="A0AAD9NMK7"/>
<dbReference type="PRINTS" id="PR00463">
    <property type="entry name" value="EP450I"/>
</dbReference>
<keyword evidence="15" id="KW-0812">Transmembrane</keyword>
<dbReference type="Proteomes" id="UP001209878">
    <property type="component" value="Unassembled WGS sequence"/>
</dbReference>
<dbReference type="GO" id="GO:0020037">
    <property type="term" value="F:heme binding"/>
    <property type="evidence" value="ECO:0007669"/>
    <property type="project" value="InterPro"/>
</dbReference>
<keyword evidence="11 14" id="KW-0503">Monooxygenase</keyword>
<keyword evidence="6 13" id="KW-0479">Metal-binding</keyword>
<dbReference type="EMBL" id="JAODUO010000703">
    <property type="protein sequence ID" value="KAK2175837.1"/>
    <property type="molecule type" value="Genomic_DNA"/>
</dbReference>
<keyword evidence="7" id="KW-0256">Endoplasmic reticulum</keyword>
<dbReference type="GO" id="GO:0004508">
    <property type="term" value="F:steroid 17-alpha-monooxygenase activity"/>
    <property type="evidence" value="ECO:0007669"/>
    <property type="project" value="TreeGrafter"/>
</dbReference>
<keyword evidence="17" id="KW-1185">Reference proteome</keyword>
<evidence type="ECO:0000256" key="8">
    <source>
        <dbReference type="ARBA" id="ARBA00022848"/>
    </source>
</evidence>
<evidence type="ECO:0000256" key="4">
    <source>
        <dbReference type="ARBA" id="ARBA00010617"/>
    </source>
</evidence>
<keyword evidence="10 13" id="KW-0408">Iron</keyword>
<evidence type="ECO:0000256" key="5">
    <source>
        <dbReference type="ARBA" id="ARBA00022617"/>
    </source>
</evidence>
<protein>
    <recommendedName>
        <fullName evidence="18">Cytochrome P450</fullName>
    </recommendedName>
</protein>
<evidence type="ECO:0000256" key="15">
    <source>
        <dbReference type="SAM" id="Phobius"/>
    </source>
</evidence>
<evidence type="ECO:0000256" key="12">
    <source>
        <dbReference type="ARBA" id="ARBA00023136"/>
    </source>
</evidence>
<organism evidence="16 17">
    <name type="scientific">Ridgeia piscesae</name>
    <name type="common">Tubeworm</name>
    <dbReference type="NCBI Taxonomy" id="27915"/>
    <lineage>
        <taxon>Eukaryota</taxon>
        <taxon>Metazoa</taxon>
        <taxon>Spiralia</taxon>
        <taxon>Lophotrochozoa</taxon>
        <taxon>Annelida</taxon>
        <taxon>Polychaeta</taxon>
        <taxon>Sedentaria</taxon>
        <taxon>Canalipalpata</taxon>
        <taxon>Sabellida</taxon>
        <taxon>Siboglinidae</taxon>
        <taxon>Ridgeia</taxon>
    </lineage>
</organism>
<dbReference type="InterPro" id="IPR017972">
    <property type="entry name" value="Cyt_P450_CS"/>
</dbReference>
<proteinExistence type="inferred from homology"/>
<gene>
    <name evidence="16" type="ORF">NP493_703g01009</name>
</gene>
<evidence type="ECO:0008006" key="18">
    <source>
        <dbReference type="Google" id="ProtNLM"/>
    </source>
</evidence>
<accession>A0AAD9NMK7</accession>
<evidence type="ECO:0000313" key="16">
    <source>
        <dbReference type="EMBL" id="KAK2175837.1"/>
    </source>
</evidence>
<evidence type="ECO:0000256" key="13">
    <source>
        <dbReference type="PIRSR" id="PIRSR602401-1"/>
    </source>
</evidence>
<dbReference type="InterPro" id="IPR001128">
    <property type="entry name" value="Cyt_P450"/>
</dbReference>
<evidence type="ECO:0000256" key="3">
    <source>
        <dbReference type="ARBA" id="ARBA00004406"/>
    </source>
</evidence>
<evidence type="ECO:0000313" key="17">
    <source>
        <dbReference type="Proteomes" id="UP001209878"/>
    </source>
</evidence>
<dbReference type="PRINTS" id="PR00385">
    <property type="entry name" value="P450"/>
</dbReference>
<comment type="cofactor">
    <cofactor evidence="1 13">
        <name>heme</name>
        <dbReference type="ChEBI" id="CHEBI:30413"/>
    </cofactor>
</comment>
<dbReference type="SUPFAM" id="SSF48264">
    <property type="entry name" value="Cytochrome P450"/>
    <property type="match status" value="1"/>
</dbReference>
<sequence>METVEQLLENLNSWAVGAVVVATGAALWWFQPGQKKYNLPPSPYWTLPLVGNIFQLMRMKKYSYETFRDLSKTKEYNKLFMIHLGPKPVLVLNHIDVVLEALVTKMNDFAGRPKSTQGMLMTEGSKDLLFGDYGPVWKFHRKVAYSAMRKFAFGEKLEGLVQNSVSKSIAEIQKKGDVPIDIRPVIMLLVFNISCGMAYGKEYAFDDPDFQHFVNITADFVDALGNGLPGDIHPWLHYLPSSRYNKLMTVKDQVFKFMRERHAECKENFDPNDPRSITDCMLQAQKEAEEEDKEMKGVLTDTHIMMGTRDLFGAGNDSITTMLIQFIAHMIQHPDIQERVHREIDAALGGAQLPTLSHRSKMVFTEACLCETLRLGTHLPLSFPVQTTCDTSVAGFDIPKDTMVLVNMWAIHRDPDFWSDPHSFNPDRFLDDAGNLDHKPPSYLPFSMGRRVCLGRSVALSSLMLAIPQLMRQFRFSSPSGEEFKLEFEESSFARIPKSYEFLVAART</sequence>
<keyword evidence="12 15" id="KW-0472">Membrane</keyword>